<dbReference type="RefSeq" id="WP_122627997.1">
    <property type="nucleotide sequence ID" value="NZ_UPPP01000071.1"/>
</dbReference>
<evidence type="ECO:0000313" key="8">
    <source>
        <dbReference type="Proteomes" id="UP000277811"/>
    </source>
</evidence>
<feature type="transmembrane region" description="Helical" evidence="5">
    <location>
        <begin position="110"/>
        <end position="131"/>
    </location>
</feature>
<evidence type="ECO:0000256" key="2">
    <source>
        <dbReference type="ARBA" id="ARBA00012438"/>
    </source>
</evidence>
<gene>
    <name evidence="7" type="ORF">LUCI_2292</name>
</gene>
<dbReference type="PANTHER" id="PTHR43065">
    <property type="entry name" value="SENSOR HISTIDINE KINASE"/>
    <property type="match status" value="1"/>
</dbReference>
<dbReference type="Gene3D" id="1.10.287.130">
    <property type="match status" value="1"/>
</dbReference>
<feature type="transmembrane region" description="Helical" evidence="5">
    <location>
        <begin position="175"/>
        <end position="194"/>
    </location>
</feature>
<organism evidence="7 8">
    <name type="scientific">Lucifera butyrica</name>
    <dbReference type="NCBI Taxonomy" id="1351585"/>
    <lineage>
        <taxon>Bacteria</taxon>
        <taxon>Bacillati</taxon>
        <taxon>Bacillota</taxon>
        <taxon>Negativicutes</taxon>
        <taxon>Veillonellales</taxon>
        <taxon>Veillonellaceae</taxon>
        <taxon>Lucifera</taxon>
    </lineage>
</organism>
<dbReference type="InterPro" id="IPR005467">
    <property type="entry name" value="His_kinase_dom"/>
</dbReference>
<dbReference type="CDD" id="cd00075">
    <property type="entry name" value="HATPase"/>
    <property type="match status" value="1"/>
</dbReference>
<evidence type="ECO:0000313" key="7">
    <source>
        <dbReference type="EMBL" id="VBB07048.1"/>
    </source>
</evidence>
<keyword evidence="4" id="KW-0902">Two-component regulatory system</keyword>
<feature type="transmembrane region" description="Helical" evidence="5">
    <location>
        <begin position="54"/>
        <end position="73"/>
    </location>
</feature>
<protein>
    <recommendedName>
        <fullName evidence="2">histidine kinase</fullName>
        <ecNumber evidence="2">2.7.13.3</ecNumber>
    </recommendedName>
</protein>
<dbReference type="PANTHER" id="PTHR43065:SF47">
    <property type="match status" value="1"/>
</dbReference>
<proteinExistence type="predicted"/>
<dbReference type="PROSITE" id="PS50109">
    <property type="entry name" value="HIS_KIN"/>
    <property type="match status" value="1"/>
</dbReference>
<dbReference type="SMART" id="SM00387">
    <property type="entry name" value="HATPase_c"/>
    <property type="match status" value="1"/>
</dbReference>
<keyword evidence="3" id="KW-0418">Kinase</keyword>
<dbReference type="InterPro" id="IPR003594">
    <property type="entry name" value="HATPase_dom"/>
</dbReference>
<keyword evidence="5" id="KW-1133">Transmembrane helix</keyword>
<dbReference type="EMBL" id="UPPP01000071">
    <property type="protein sequence ID" value="VBB07048.1"/>
    <property type="molecule type" value="Genomic_DNA"/>
</dbReference>
<dbReference type="Pfam" id="PF02518">
    <property type="entry name" value="HATPase_c"/>
    <property type="match status" value="1"/>
</dbReference>
<sequence length="528" mass="56829">MRNCLSLPWIAKRIFSLLLFSWLTAWQGLSCAQPRGDGSSPFLITATHLSEGALLALFFLSLSIALPLCLFLTNLRDSRYLPLGATALAAGIYIVASSGLGVSLLSTSVLWPYLALCFLFLLPPAFCLYPVQAFPAESALFHLSFWQKTHLLFALAALIGVAANLFTAITALKLFLVLTMITFSTLFLLLIRVIRTGRRDAEIVLAGLAAFLLISLAGPVSEAVSVTLPLSYLPAWGGLLLLLSILFSLKLSPSLPEKTTKPASGADAGFSAYYAPTTHLSPPVKKGASWQIEVAGFAHDVNTPLGTGILAASRLTEEINELYTLFSTGELKKSELEKYLLSYKESAEIIAANLQTAADVVRAFREEAAANGRQSKVYFNINTCLQSVLTGLKPRIKQSGHELTFTCPEELSVSGYPAALSQIVTNLIMNSLIHAYPSGKRGHLTLAVTATPGMITIKYTDDGQGIAGDLLDKIFEPYATTNSSPANTGLGLFVVHSLVTRRLGGTIECDSVPGQYTCFLIKIPTERS</sequence>
<dbReference type="PRINTS" id="PR00344">
    <property type="entry name" value="BCTRLSENSOR"/>
</dbReference>
<dbReference type="InterPro" id="IPR036890">
    <property type="entry name" value="HATPase_C_sf"/>
</dbReference>
<evidence type="ECO:0000256" key="3">
    <source>
        <dbReference type="ARBA" id="ARBA00022777"/>
    </source>
</evidence>
<dbReference type="GO" id="GO:0000160">
    <property type="term" value="P:phosphorelay signal transduction system"/>
    <property type="evidence" value="ECO:0007669"/>
    <property type="project" value="UniProtKB-KW"/>
</dbReference>
<feature type="transmembrane region" description="Helical" evidence="5">
    <location>
        <begin position="201"/>
        <end position="220"/>
    </location>
</feature>
<evidence type="ECO:0000259" key="6">
    <source>
        <dbReference type="PROSITE" id="PS50109"/>
    </source>
</evidence>
<feature type="transmembrane region" description="Helical" evidence="5">
    <location>
        <begin position="151"/>
        <end position="169"/>
    </location>
</feature>
<dbReference type="GO" id="GO:0004673">
    <property type="term" value="F:protein histidine kinase activity"/>
    <property type="evidence" value="ECO:0007669"/>
    <property type="project" value="UniProtKB-EC"/>
</dbReference>
<feature type="transmembrane region" description="Helical" evidence="5">
    <location>
        <begin position="80"/>
        <end position="104"/>
    </location>
</feature>
<keyword evidence="5" id="KW-0472">Membrane</keyword>
<feature type="transmembrane region" description="Helical" evidence="5">
    <location>
        <begin position="232"/>
        <end position="251"/>
    </location>
</feature>
<dbReference type="SUPFAM" id="SSF55874">
    <property type="entry name" value="ATPase domain of HSP90 chaperone/DNA topoisomerase II/histidine kinase"/>
    <property type="match status" value="1"/>
</dbReference>
<dbReference type="EC" id="2.7.13.3" evidence="2"/>
<dbReference type="InterPro" id="IPR004358">
    <property type="entry name" value="Sig_transdc_His_kin-like_C"/>
</dbReference>
<keyword evidence="8" id="KW-1185">Reference proteome</keyword>
<dbReference type="Proteomes" id="UP000277811">
    <property type="component" value="Unassembled WGS sequence"/>
</dbReference>
<keyword evidence="3" id="KW-0808">Transferase</keyword>
<evidence type="ECO:0000256" key="4">
    <source>
        <dbReference type="ARBA" id="ARBA00023012"/>
    </source>
</evidence>
<evidence type="ECO:0000256" key="5">
    <source>
        <dbReference type="SAM" id="Phobius"/>
    </source>
</evidence>
<keyword evidence="5" id="KW-0812">Transmembrane</keyword>
<name>A0A498RD00_9FIRM</name>
<reference evidence="7 8" key="1">
    <citation type="submission" date="2018-06" db="EMBL/GenBank/DDBJ databases">
        <authorList>
            <person name="Strepis N."/>
        </authorList>
    </citation>
    <scope>NUCLEOTIDE SEQUENCE [LARGE SCALE GENOMIC DNA]</scope>
    <source>
        <strain evidence="7">LUCI</strain>
    </source>
</reference>
<dbReference type="OrthoDB" id="9784397at2"/>
<evidence type="ECO:0000256" key="1">
    <source>
        <dbReference type="ARBA" id="ARBA00000085"/>
    </source>
</evidence>
<dbReference type="AlphaFoldDB" id="A0A498RD00"/>
<dbReference type="Gene3D" id="3.30.565.10">
    <property type="entry name" value="Histidine kinase-like ATPase, C-terminal domain"/>
    <property type="match status" value="1"/>
</dbReference>
<accession>A0A498RD00</accession>
<comment type="catalytic activity">
    <reaction evidence="1">
        <text>ATP + protein L-histidine = ADP + protein N-phospho-L-histidine.</text>
        <dbReference type="EC" id="2.7.13.3"/>
    </reaction>
</comment>
<feature type="domain" description="Histidine kinase" evidence="6">
    <location>
        <begin position="296"/>
        <end position="527"/>
    </location>
</feature>